<sequence>MDAVIFCPIIWTNDPPMVAFIQEMKRVPLIMWAYDPFMGFPKYLKIEMWLHHRTRSGCGRCIGDDNSQPAGGPYGDITSELDHLTGQLGLSLEML</sequence>
<dbReference type="EMBL" id="LAZR01027767">
    <property type="protein sequence ID" value="KKL64690.1"/>
    <property type="molecule type" value="Genomic_DNA"/>
</dbReference>
<name>A0A0F9G532_9ZZZZ</name>
<proteinExistence type="predicted"/>
<comment type="caution">
    <text evidence="1">The sequence shown here is derived from an EMBL/GenBank/DDBJ whole genome shotgun (WGS) entry which is preliminary data.</text>
</comment>
<reference evidence="1" key="1">
    <citation type="journal article" date="2015" name="Nature">
        <title>Complex archaea that bridge the gap between prokaryotes and eukaryotes.</title>
        <authorList>
            <person name="Spang A."/>
            <person name="Saw J.H."/>
            <person name="Jorgensen S.L."/>
            <person name="Zaremba-Niedzwiedzka K."/>
            <person name="Martijn J."/>
            <person name="Lind A.E."/>
            <person name="van Eijk R."/>
            <person name="Schleper C."/>
            <person name="Guy L."/>
            <person name="Ettema T.J."/>
        </authorList>
    </citation>
    <scope>NUCLEOTIDE SEQUENCE</scope>
</reference>
<accession>A0A0F9G532</accession>
<dbReference type="AlphaFoldDB" id="A0A0F9G532"/>
<organism evidence="1">
    <name type="scientific">marine sediment metagenome</name>
    <dbReference type="NCBI Taxonomy" id="412755"/>
    <lineage>
        <taxon>unclassified sequences</taxon>
        <taxon>metagenomes</taxon>
        <taxon>ecological metagenomes</taxon>
    </lineage>
</organism>
<evidence type="ECO:0000313" key="1">
    <source>
        <dbReference type="EMBL" id="KKL64690.1"/>
    </source>
</evidence>
<gene>
    <name evidence="1" type="ORF">LCGC14_2162450</name>
</gene>
<protein>
    <submittedName>
        <fullName evidence="1">Uncharacterized protein</fullName>
    </submittedName>
</protein>